<protein>
    <submittedName>
        <fullName evidence="2">Transcriptional regulator, AbiEi antitoxin, Type IV TA system</fullName>
    </submittedName>
</protein>
<gene>
    <name evidence="2" type="ORF">Ga0074812_13275</name>
</gene>
<dbReference type="EMBL" id="FAOZ01000032">
    <property type="protein sequence ID" value="CUU59870.1"/>
    <property type="molecule type" value="Genomic_DNA"/>
</dbReference>
<evidence type="ECO:0000256" key="1">
    <source>
        <dbReference type="SAM" id="MobiDB-lite"/>
    </source>
</evidence>
<name>A0A0S4QXP6_9ACTN</name>
<evidence type="ECO:0000313" key="2">
    <source>
        <dbReference type="EMBL" id="CUU59870.1"/>
    </source>
</evidence>
<keyword evidence="3" id="KW-1185">Reference proteome</keyword>
<reference evidence="3" key="1">
    <citation type="submission" date="2015-11" db="EMBL/GenBank/DDBJ databases">
        <authorList>
            <person name="Varghese N."/>
        </authorList>
    </citation>
    <scope>NUCLEOTIDE SEQUENCE [LARGE SCALE GENOMIC DNA]</scope>
    <source>
        <strain evidence="3">DSM 45899</strain>
    </source>
</reference>
<evidence type="ECO:0000313" key="3">
    <source>
        <dbReference type="Proteomes" id="UP000198802"/>
    </source>
</evidence>
<sequence length="368" mass="39407">MDNAHCLGMTARPGRLPWQEIADLQSGVISERDAIGAGLTRADIRARVTAGTWRQPAPGVLITTAAGPALVQRAWAGLLAGGQGAVLGGATAAELDGLVDHDDEVVTVLVPPERRNAPVPGVAFRRTARLTPADVHRARLPPRTVPARSVVDLAEWSGDRGAARTVVVDALGQGFVTVEAMRRALARRGPIIRRTLIGETLDDQSRRTPKLLSRLYRQIEIAFSLPTGQTVAVGSPDLPTGRLDVWYRPWRVLVRVGRPGPARVLSTTKVVLTVPTEHLWETPEEVAALVGAALRERAPIRPAAGPHACADRAVPSGEWHEPVRDELGEDDQGGGEGVAPAVASRQMRELPPWEAERAARQQPVPPTA</sequence>
<dbReference type="AlphaFoldDB" id="A0A0S4QXP6"/>
<organism evidence="2 3">
    <name type="scientific">Parafrankia irregularis</name>
    <dbReference type="NCBI Taxonomy" id="795642"/>
    <lineage>
        <taxon>Bacteria</taxon>
        <taxon>Bacillati</taxon>
        <taxon>Actinomycetota</taxon>
        <taxon>Actinomycetes</taxon>
        <taxon>Frankiales</taxon>
        <taxon>Frankiaceae</taxon>
        <taxon>Parafrankia</taxon>
    </lineage>
</organism>
<accession>A0A0S4QXP6</accession>
<dbReference type="Proteomes" id="UP000198802">
    <property type="component" value="Unassembled WGS sequence"/>
</dbReference>
<proteinExistence type="predicted"/>
<feature type="region of interest" description="Disordered" evidence="1">
    <location>
        <begin position="303"/>
        <end position="368"/>
    </location>
</feature>